<evidence type="ECO:0000256" key="5">
    <source>
        <dbReference type="ARBA" id="ARBA00022598"/>
    </source>
</evidence>
<dbReference type="PANTHER" id="PTHR11956:SF5">
    <property type="entry name" value="ARGININE--TRNA LIGASE, CYTOPLASMIC"/>
    <property type="match status" value="1"/>
</dbReference>
<dbReference type="SUPFAM" id="SSF55190">
    <property type="entry name" value="Arginyl-tRNA synthetase (ArgRS), N-terminal 'additional' domain"/>
    <property type="match status" value="1"/>
</dbReference>
<evidence type="ECO:0000256" key="4">
    <source>
        <dbReference type="ARBA" id="ARBA00022490"/>
    </source>
</evidence>
<keyword evidence="5 11" id="KW-0436">Ligase</keyword>
<dbReference type="FunFam" id="3.40.50.620:FF:000062">
    <property type="entry name" value="Arginine--tRNA ligase"/>
    <property type="match status" value="1"/>
</dbReference>
<feature type="domain" description="DALR anticodon binding" evidence="13">
    <location>
        <begin position="461"/>
        <end position="580"/>
    </location>
</feature>
<dbReference type="GO" id="GO:0004814">
    <property type="term" value="F:arginine-tRNA ligase activity"/>
    <property type="evidence" value="ECO:0007669"/>
    <property type="project" value="UniProtKB-UniRule"/>
</dbReference>
<dbReference type="CDD" id="cd00671">
    <property type="entry name" value="ArgRS_core"/>
    <property type="match status" value="1"/>
</dbReference>
<evidence type="ECO:0000256" key="10">
    <source>
        <dbReference type="ARBA" id="ARBA00049339"/>
    </source>
</evidence>
<dbReference type="HAMAP" id="MF_00123">
    <property type="entry name" value="Arg_tRNA_synth"/>
    <property type="match status" value="1"/>
</dbReference>
<protein>
    <recommendedName>
        <fullName evidence="11">Arginine--tRNA ligase</fullName>
        <ecNumber evidence="11">6.1.1.19</ecNumber>
    </recommendedName>
    <alternativeName>
        <fullName evidence="11">Arginyl-tRNA synthetase</fullName>
        <shortName evidence="11">ArgRS</shortName>
    </alternativeName>
</protein>
<keyword evidence="4 11" id="KW-0963">Cytoplasm</keyword>
<dbReference type="InterPro" id="IPR036695">
    <property type="entry name" value="Arg-tRNA-synth_N_sf"/>
</dbReference>
<evidence type="ECO:0000256" key="11">
    <source>
        <dbReference type="HAMAP-Rule" id="MF_00123"/>
    </source>
</evidence>
<dbReference type="Proteomes" id="UP000705230">
    <property type="component" value="Unassembled WGS sequence"/>
</dbReference>
<comment type="subcellular location">
    <subcellularLocation>
        <location evidence="1 11">Cytoplasm</location>
    </subcellularLocation>
</comment>
<dbReference type="NCBIfam" id="TIGR00456">
    <property type="entry name" value="argS"/>
    <property type="match status" value="1"/>
</dbReference>
<dbReference type="GO" id="GO:0005737">
    <property type="term" value="C:cytoplasm"/>
    <property type="evidence" value="ECO:0007669"/>
    <property type="project" value="UniProtKB-SubCell"/>
</dbReference>
<dbReference type="SMART" id="SM00836">
    <property type="entry name" value="DALR_1"/>
    <property type="match status" value="1"/>
</dbReference>
<dbReference type="GO" id="GO:0006420">
    <property type="term" value="P:arginyl-tRNA aminoacylation"/>
    <property type="evidence" value="ECO:0007669"/>
    <property type="project" value="UniProtKB-UniRule"/>
</dbReference>
<dbReference type="PRINTS" id="PR01038">
    <property type="entry name" value="TRNASYNTHARG"/>
</dbReference>
<dbReference type="SUPFAM" id="SSF47323">
    <property type="entry name" value="Anticodon-binding domain of a subclass of class I aminoacyl-tRNA synthetases"/>
    <property type="match status" value="1"/>
</dbReference>
<dbReference type="Gene3D" id="1.10.730.10">
    <property type="entry name" value="Isoleucyl-tRNA Synthetase, Domain 1"/>
    <property type="match status" value="1"/>
</dbReference>
<evidence type="ECO:0000256" key="1">
    <source>
        <dbReference type="ARBA" id="ARBA00004496"/>
    </source>
</evidence>
<comment type="similarity">
    <text evidence="2 11 12">Belongs to the class-I aminoacyl-tRNA synthetase family.</text>
</comment>
<dbReference type="InterPro" id="IPR001412">
    <property type="entry name" value="aa-tRNA-synth_I_CS"/>
</dbReference>
<dbReference type="InterPro" id="IPR001278">
    <property type="entry name" value="Arg-tRNA-ligase"/>
</dbReference>
<dbReference type="InterPro" id="IPR005148">
    <property type="entry name" value="Arg-tRNA-synth_N"/>
</dbReference>
<keyword evidence="8 11" id="KW-0648">Protein biosynthesis</keyword>
<name>A0A937JEC5_9GAMM</name>
<dbReference type="Pfam" id="PF00750">
    <property type="entry name" value="tRNA-synt_1d"/>
    <property type="match status" value="1"/>
</dbReference>
<dbReference type="SMART" id="SM01016">
    <property type="entry name" value="Arg_tRNA_synt_N"/>
    <property type="match status" value="1"/>
</dbReference>
<feature type="domain" description="Arginyl tRNA synthetase N-terminal" evidence="14">
    <location>
        <begin position="3"/>
        <end position="92"/>
    </location>
</feature>
<evidence type="ECO:0000256" key="6">
    <source>
        <dbReference type="ARBA" id="ARBA00022741"/>
    </source>
</evidence>
<evidence type="ECO:0000259" key="13">
    <source>
        <dbReference type="SMART" id="SM00836"/>
    </source>
</evidence>
<dbReference type="Gene3D" id="3.40.50.620">
    <property type="entry name" value="HUPs"/>
    <property type="match status" value="1"/>
</dbReference>
<sequence length="580" mass="65214">MIELFNNHICNFLDQKSGFDEDDIQAIKSKFKTEITDDLSKGHITTNIGLVSGSLLGKNPREIAEGIKDHLIILKEVDDVEVAGPGFLNIFIKRSYLATTVNASLKLNEKFGHSDMGNGQSIQIEFVSANPTGPLHVGHGRGAAFGDAIGKILQANGYAVSKEYYINDAGRQMDILAASVWLRLHNCFDDKSFPESGYRGKYIIDIADQIDSNLKIASNKIDGLLSNLPEDSEEQIDVLIKLFQKEDKSLWKQIKDISLKMVLKTIEDDLKDFKVDFDNWYYESSLGSLQDSDSKISSAIDKLKTKGLTYEEKGAIWLNTEKAGDDKNRVLIRDDGRATYFAADLAYHKDKVDRGFDKLINVWGADHHGYIKRIEASLEGLGFSKNKLHVQLVQFANLYQGKQKVKMSTRSGSFYTLKDLIAEIGADAARFYYLSKQADQHLDFDIELAKSQNKENLIFYIQYAHARIASLQSKYLELNQSLPNDLEEIRNGSYTACDKLIHAASKFPGVVERSGETLQPHIIVFYLRDLAQQLHSYYNDNPILKESQENQESILQSLSLVKLVISNGLSLLGIEALEKM</sequence>
<dbReference type="PANTHER" id="PTHR11956">
    <property type="entry name" value="ARGINYL-TRNA SYNTHETASE"/>
    <property type="match status" value="1"/>
</dbReference>
<evidence type="ECO:0000256" key="3">
    <source>
        <dbReference type="ARBA" id="ARBA00011245"/>
    </source>
</evidence>
<evidence type="ECO:0000313" key="16">
    <source>
        <dbReference type="Proteomes" id="UP000705230"/>
    </source>
</evidence>
<accession>A0A937JEC5</accession>
<evidence type="ECO:0000313" key="15">
    <source>
        <dbReference type="EMBL" id="MBL6903188.1"/>
    </source>
</evidence>
<dbReference type="EMBL" id="JADHSG010000003">
    <property type="protein sequence ID" value="MBL6903188.1"/>
    <property type="molecule type" value="Genomic_DNA"/>
</dbReference>
<feature type="short sequence motif" description="'HIGH' region" evidence="11">
    <location>
        <begin position="129"/>
        <end position="139"/>
    </location>
</feature>
<proteinExistence type="inferred from homology"/>
<dbReference type="Pfam" id="PF03485">
    <property type="entry name" value="Arg_tRNA_synt_N"/>
    <property type="match status" value="1"/>
</dbReference>
<keyword evidence="6 11" id="KW-0547">Nucleotide-binding</keyword>
<evidence type="ECO:0000256" key="9">
    <source>
        <dbReference type="ARBA" id="ARBA00023146"/>
    </source>
</evidence>
<evidence type="ECO:0000256" key="8">
    <source>
        <dbReference type="ARBA" id="ARBA00022917"/>
    </source>
</evidence>
<dbReference type="AlphaFoldDB" id="A0A937JEC5"/>
<organism evidence="15 16">
    <name type="scientific">SAR86 cluster bacterium</name>
    <dbReference type="NCBI Taxonomy" id="2030880"/>
    <lineage>
        <taxon>Bacteria</taxon>
        <taxon>Pseudomonadati</taxon>
        <taxon>Pseudomonadota</taxon>
        <taxon>Gammaproteobacteria</taxon>
        <taxon>SAR86 cluster</taxon>
    </lineage>
</organism>
<dbReference type="Gene3D" id="3.30.1360.70">
    <property type="entry name" value="Arginyl tRNA synthetase N-terminal domain"/>
    <property type="match status" value="1"/>
</dbReference>
<keyword evidence="7 11" id="KW-0067">ATP-binding</keyword>
<dbReference type="PROSITE" id="PS00178">
    <property type="entry name" value="AA_TRNA_LIGASE_I"/>
    <property type="match status" value="1"/>
</dbReference>
<evidence type="ECO:0000256" key="12">
    <source>
        <dbReference type="RuleBase" id="RU363038"/>
    </source>
</evidence>
<reference evidence="15" key="1">
    <citation type="submission" date="2020-10" db="EMBL/GenBank/DDBJ databases">
        <title>Microbiome of the Black Sea water column analyzed by genome centric metagenomics.</title>
        <authorList>
            <person name="Cabello-Yeves P.J."/>
            <person name="Callieri C."/>
            <person name="Picazo A."/>
            <person name="Mehrshad M."/>
            <person name="Haro-Moreno J.M."/>
            <person name="Roda-Garcia J."/>
            <person name="Dzembekova N."/>
            <person name="Slabakova V."/>
            <person name="Slabakova N."/>
            <person name="Moncheva S."/>
            <person name="Rodriguez-Valera F."/>
        </authorList>
    </citation>
    <scope>NUCLEOTIDE SEQUENCE</scope>
    <source>
        <strain evidence="15">BS30m-G43</strain>
    </source>
</reference>
<dbReference type="InterPro" id="IPR008909">
    <property type="entry name" value="DALR_anticod-bd"/>
</dbReference>
<dbReference type="Pfam" id="PF05746">
    <property type="entry name" value="DALR_1"/>
    <property type="match status" value="1"/>
</dbReference>
<gene>
    <name evidence="11" type="primary">argS</name>
    <name evidence="15" type="ORF">ISR29_03195</name>
</gene>
<dbReference type="InterPro" id="IPR014729">
    <property type="entry name" value="Rossmann-like_a/b/a_fold"/>
</dbReference>
<dbReference type="InterPro" id="IPR009080">
    <property type="entry name" value="tRNAsynth_Ia_anticodon-bd"/>
</dbReference>
<evidence type="ECO:0000256" key="2">
    <source>
        <dbReference type="ARBA" id="ARBA00005594"/>
    </source>
</evidence>
<comment type="caution">
    <text evidence="15">The sequence shown here is derived from an EMBL/GenBank/DDBJ whole genome shotgun (WGS) entry which is preliminary data.</text>
</comment>
<evidence type="ECO:0000256" key="7">
    <source>
        <dbReference type="ARBA" id="ARBA00022840"/>
    </source>
</evidence>
<evidence type="ECO:0000259" key="14">
    <source>
        <dbReference type="SMART" id="SM01016"/>
    </source>
</evidence>
<comment type="catalytic activity">
    <reaction evidence="10 11">
        <text>tRNA(Arg) + L-arginine + ATP = L-arginyl-tRNA(Arg) + AMP + diphosphate</text>
        <dbReference type="Rhea" id="RHEA:20301"/>
        <dbReference type="Rhea" id="RHEA-COMP:9658"/>
        <dbReference type="Rhea" id="RHEA-COMP:9673"/>
        <dbReference type="ChEBI" id="CHEBI:30616"/>
        <dbReference type="ChEBI" id="CHEBI:32682"/>
        <dbReference type="ChEBI" id="CHEBI:33019"/>
        <dbReference type="ChEBI" id="CHEBI:78442"/>
        <dbReference type="ChEBI" id="CHEBI:78513"/>
        <dbReference type="ChEBI" id="CHEBI:456215"/>
        <dbReference type="EC" id="6.1.1.19"/>
    </reaction>
</comment>
<dbReference type="InterPro" id="IPR035684">
    <property type="entry name" value="ArgRS_core"/>
</dbReference>
<comment type="subunit">
    <text evidence="3 11">Monomer.</text>
</comment>
<keyword evidence="9 11" id="KW-0030">Aminoacyl-tRNA synthetase</keyword>
<dbReference type="SUPFAM" id="SSF52374">
    <property type="entry name" value="Nucleotidylyl transferase"/>
    <property type="match status" value="1"/>
</dbReference>
<dbReference type="EC" id="6.1.1.19" evidence="11"/>
<dbReference type="GO" id="GO:0005524">
    <property type="term" value="F:ATP binding"/>
    <property type="evidence" value="ECO:0007669"/>
    <property type="project" value="UniProtKB-UniRule"/>
</dbReference>